<evidence type="ECO:0000313" key="2">
    <source>
        <dbReference type="Proteomes" id="UP000033618"/>
    </source>
</evidence>
<evidence type="ECO:0000313" key="1">
    <source>
        <dbReference type="EMBL" id="KKB61273.1"/>
    </source>
</evidence>
<reference evidence="1 2" key="1">
    <citation type="submission" date="2015-03" db="EMBL/GenBank/DDBJ databases">
        <title>Draft Genome Sequence of Burkholderia andropogonis type strain ICMP2807, isolated from Sorghum bicolor.</title>
        <authorList>
            <person name="Lopes-Santos L."/>
            <person name="Castro D.B."/>
            <person name="Ottoboni L.M."/>
            <person name="Park D."/>
            <person name="Weirc B.S."/>
            <person name="Destefano S.A."/>
        </authorList>
    </citation>
    <scope>NUCLEOTIDE SEQUENCE [LARGE SCALE GENOMIC DNA]</scope>
    <source>
        <strain evidence="1 2">ICMP2807</strain>
    </source>
</reference>
<dbReference type="Gene3D" id="3.10.450.50">
    <property type="match status" value="1"/>
</dbReference>
<dbReference type="InterPro" id="IPR024507">
    <property type="entry name" value="AtzH-like"/>
</dbReference>
<dbReference type="NCBIfam" id="NF033625">
    <property type="entry name" value="HpxZ"/>
    <property type="match status" value="1"/>
</dbReference>
<dbReference type="OrthoDB" id="9791198at2"/>
<dbReference type="Proteomes" id="UP000033618">
    <property type="component" value="Unassembled WGS sequence"/>
</dbReference>
<protein>
    <recommendedName>
        <fullName evidence="3">Oxalurate catabolism protein HpxZ</fullName>
    </recommendedName>
</protein>
<dbReference type="InterPro" id="IPR032710">
    <property type="entry name" value="NTF2-like_dom_sf"/>
</dbReference>
<dbReference type="PATRIC" id="fig|28092.6.peg.5682"/>
<dbReference type="SUPFAM" id="SSF54427">
    <property type="entry name" value="NTF2-like"/>
    <property type="match status" value="1"/>
</dbReference>
<name>A0A0F5JTV5_9BURK</name>
<sequence>MDINLPDVVAEVSAMCEQYETALVANDVSVLDRLFWNSSMTIRYGATENLYGYNAIQAFRAARPSNGLDRTVLRHEITTFGRDYATSCLEFARQGVVGVGRQTQTWVRTEAGWRVVAAHVSQMR</sequence>
<dbReference type="EMBL" id="LAQU01000053">
    <property type="protein sequence ID" value="KKB61273.1"/>
    <property type="molecule type" value="Genomic_DNA"/>
</dbReference>
<keyword evidence="2" id="KW-1185">Reference proteome</keyword>
<dbReference type="Pfam" id="PF11533">
    <property type="entry name" value="AtzH-like"/>
    <property type="match status" value="1"/>
</dbReference>
<organism evidence="1 2">
    <name type="scientific">Robbsia andropogonis</name>
    <dbReference type="NCBI Taxonomy" id="28092"/>
    <lineage>
        <taxon>Bacteria</taxon>
        <taxon>Pseudomonadati</taxon>
        <taxon>Pseudomonadota</taxon>
        <taxon>Betaproteobacteria</taxon>
        <taxon>Burkholderiales</taxon>
        <taxon>Burkholderiaceae</taxon>
        <taxon>Robbsia</taxon>
    </lineage>
</organism>
<evidence type="ECO:0008006" key="3">
    <source>
        <dbReference type="Google" id="ProtNLM"/>
    </source>
</evidence>
<dbReference type="AlphaFoldDB" id="A0A0F5JTV5"/>
<dbReference type="STRING" id="28092.WM40_24190"/>
<gene>
    <name evidence="1" type="ORF">WM40_24190</name>
</gene>
<dbReference type="RefSeq" id="WP_024905503.1">
    <property type="nucleotide sequence ID" value="NZ_CADFGU010000023.1"/>
</dbReference>
<accession>A0A0F5JTV5</accession>
<comment type="caution">
    <text evidence="1">The sequence shown here is derived from an EMBL/GenBank/DDBJ whole genome shotgun (WGS) entry which is preliminary data.</text>
</comment>
<proteinExistence type="predicted"/>